<proteinExistence type="predicted"/>
<organism evidence="2 3">
    <name type="scientific">Hericium alpestre</name>
    <dbReference type="NCBI Taxonomy" id="135208"/>
    <lineage>
        <taxon>Eukaryota</taxon>
        <taxon>Fungi</taxon>
        <taxon>Dikarya</taxon>
        <taxon>Basidiomycota</taxon>
        <taxon>Agaricomycotina</taxon>
        <taxon>Agaricomycetes</taxon>
        <taxon>Russulales</taxon>
        <taxon>Hericiaceae</taxon>
        <taxon>Hericium</taxon>
    </lineage>
</organism>
<name>A0A4Z0AAS0_9AGAM</name>
<reference evidence="2 3" key="1">
    <citation type="submission" date="2019-02" db="EMBL/GenBank/DDBJ databases">
        <title>Genome sequencing of the rare red list fungi Hericium alpestre (H. flagellum).</title>
        <authorList>
            <person name="Buettner E."/>
            <person name="Kellner H."/>
        </authorList>
    </citation>
    <scope>NUCLEOTIDE SEQUENCE [LARGE SCALE GENOMIC DNA]</scope>
    <source>
        <strain evidence="2 3">DSM 108284</strain>
    </source>
</reference>
<dbReference type="AlphaFoldDB" id="A0A4Z0AAS0"/>
<feature type="region of interest" description="Disordered" evidence="1">
    <location>
        <begin position="175"/>
        <end position="200"/>
    </location>
</feature>
<sequence>MDRHGQGGPVISSLVRFPGAARHRVFCESLVVHGPQPAIYHRPLELEVIGTLWHAGHSSMARGMCSELFDGHPNLQHQGGSEFDTAQAHVANIDIKAPPSESADSGLWEQTTGQLRDIGWSVREECSTAALYVGDPTLDLPMFGPVHFVRVRWPLCGLPGDVDEDAKRAARLVNETRAGERPAGRATGGGRARGTHVERD</sequence>
<accession>A0A4Z0AAS0</accession>
<comment type="caution">
    <text evidence="2">The sequence shown here is derived from an EMBL/GenBank/DDBJ whole genome shotgun (WGS) entry which is preliminary data.</text>
</comment>
<evidence type="ECO:0000256" key="1">
    <source>
        <dbReference type="SAM" id="MobiDB-lite"/>
    </source>
</evidence>
<keyword evidence="3" id="KW-1185">Reference proteome</keyword>
<protein>
    <submittedName>
        <fullName evidence="2">Uncharacterized protein</fullName>
    </submittedName>
</protein>
<evidence type="ECO:0000313" key="2">
    <source>
        <dbReference type="EMBL" id="TFY83865.1"/>
    </source>
</evidence>
<gene>
    <name evidence="2" type="ORF">EWM64_g141</name>
</gene>
<evidence type="ECO:0000313" key="3">
    <source>
        <dbReference type="Proteomes" id="UP000298061"/>
    </source>
</evidence>
<dbReference type="EMBL" id="SFCI01000006">
    <property type="protein sequence ID" value="TFY83865.1"/>
    <property type="molecule type" value="Genomic_DNA"/>
</dbReference>
<dbReference type="Proteomes" id="UP000298061">
    <property type="component" value="Unassembled WGS sequence"/>
</dbReference>